<gene>
    <name evidence="1" type="ORF">O0236_004775</name>
</gene>
<reference evidence="1" key="1">
    <citation type="submission" date="2024-08" db="EMBL/GenBank/DDBJ databases">
        <title>Lentilactobacillus sp. nov., isolated from tree bark.</title>
        <authorList>
            <person name="Phuengjayaem S."/>
            <person name="Tanasupawat S."/>
        </authorList>
    </citation>
    <scope>NUCLEOTIDE SEQUENCE</scope>
    <source>
        <strain evidence="1">SPB1-3</strain>
    </source>
</reference>
<organism evidence="1 2">
    <name type="scientific">Lentilactobacillus terminaliae</name>
    <dbReference type="NCBI Taxonomy" id="3003483"/>
    <lineage>
        <taxon>Bacteria</taxon>
        <taxon>Bacillati</taxon>
        <taxon>Bacillota</taxon>
        <taxon>Bacilli</taxon>
        <taxon>Lactobacillales</taxon>
        <taxon>Lactobacillaceae</taxon>
        <taxon>Lentilactobacillus</taxon>
    </lineage>
</organism>
<accession>A0ACD5DGV2</accession>
<sequence>MQKTVDIVVSGLVQGVGFRYSTTNLAKTLNIRGFVENLPDNTVHIVATGEVSQLDKFIQKVKTSPSPYGKVTNIKLNYTTLKEANGFYVKY</sequence>
<proteinExistence type="predicted"/>
<evidence type="ECO:0000313" key="1">
    <source>
        <dbReference type="EMBL" id="XFD40619.1"/>
    </source>
</evidence>
<keyword evidence="2" id="KW-1185">Reference proteome</keyword>
<evidence type="ECO:0000313" key="2">
    <source>
        <dbReference type="Proteomes" id="UP001149860"/>
    </source>
</evidence>
<dbReference type="Proteomes" id="UP001149860">
    <property type="component" value="Chromosome"/>
</dbReference>
<name>A0ACD5DGV2_9LACO</name>
<dbReference type="EMBL" id="CP168151">
    <property type="protein sequence ID" value="XFD40619.1"/>
    <property type="molecule type" value="Genomic_DNA"/>
</dbReference>
<protein>
    <submittedName>
        <fullName evidence="1">Acylphosphatase</fullName>
    </submittedName>
</protein>